<dbReference type="OrthoDB" id="9805950at2"/>
<accession>A0A090I9B6</accession>
<dbReference type="PATRIC" id="fig|80852.17.peg.2999"/>
<organism evidence="5 6">
    <name type="scientific">Aliivibrio wodanis</name>
    <dbReference type="NCBI Taxonomy" id="80852"/>
    <lineage>
        <taxon>Bacteria</taxon>
        <taxon>Pseudomonadati</taxon>
        <taxon>Pseudomonadota</taxon>
        <taxon>Gammaproteobacteria</taxon>
        <taxon>Vibrionales</taxon>
        <taxon>Vibrionaceae</taxon>
        <taxon>Aliivibrio</taxon>
    </lineage>
</organism>
<reference evidence="6" key="1">
    <citation type="submission" date="2014-09" db="EMBL/GenBank/DDBJ databases">
        <authorList>
            <person name="Hjerde E."/>
        </authorList>
    </citation>
    <scope>NUCLEOTIDE SEQUENCE [LARGE SCALE GENOMIC DNA]</scope>
    <source>
        <strain evidence="6">06/09/139</strain>
    </source>
</reference>
<dbReference type="HOGENOM" id="CLU_031285_17_2_6"/>
<evidence type="ECO:0000256" key="1">
    <source>
        <dbReference type="ARBA" id="ARBA00008520"/>
    </source>
</evidence>
<proteinExistence type="inferred from homology"/>
<evidence type="ECO:0000313" key="6">
    <source>
        <dbReference type="Proteomes" id="UP000032427"/>
    </source>
</evidence>
<feature type="chain" id="PRO_5001857220" evidence="4">
    <location>
        <begin position="22"/>
        <end position="377"/>
    </location>
</feature>
<evidence type="ECO:0000256" key="2">
    <source>
        <dbReference type="ARBA" id="ARBA00022448"/>
    </source>
</evidence>
<keyword evidence="3 4" id="KW-0732">Signal</keyword>
<dbReference type="STRING" id="80852.AWOD_II_0248"/>
<sequence>MIKKISLAVSAALLLSNTAMAAENIVIGVEKSYVPYFTELAEQFNKGKDFKVEVAATSMFDLLAALPTQKGNIADIFMIPNDRIGELADQHLIAPTNFTVNGYTDAATNASTYNNQAYMLPMSTDTTLFLYNKDMLKEAPKTLKEIPPSEWAAKFTDFYFTGGLFMSNGGYIFKDHNPQDIGLNTPDSIKAGLAAQGLYKSGVSHWTLMQDDTVAYDIMMKYFMEGKLKAIINGPWAIADIEKAGINVGAAPIPSWDGSHPYKALTGTKGMTVNGYSDNKEGARAFIKFLATPENANKWYAETREVSPSLSVSYKEGSLHKAIFDATNIGQPMPSIPEFMKVWGPMKTGLAQIAQGQDVKAVLDAAVDTIEIDIEDM</sequence>
<dbReference type="Pfam" id="PF13416">
    <property type="entry name" value="SBP_bac_8"/>
    <property type="match status" value="1"/>
</dbReference>
<dbReference type="EMBL" id="LN554847">
    <property type="protein sequence ID" value="CED56897.1"/>
    <property type="molecule type" value="Genomic_DNA"/>
</dbReference>
<evidence type="ECO:0000313" key="5">
    <source>
        <dbReference type="EMBL" id="CED56897.1"/>
    </source>
</evidence>
<evidence type="ECO:0000256" key="4">
    <source>
        <dbReference type="SAM" id="SignalP"/>
    </source>
</evidence>
<dbReference type="GeneID" id="28542493"/>
<dbReference type="GO" id="GO:0055052">
    <property type="term" value="C:ATP-binding cassette (ABC) transporter complex, substrate-binding subunit-containing"/>
    <property type="evidence" value="ECO:0007669"/>
    <property type="project" value="TreeGrafter"/>
</dbReference>
<feature type="signal peptide" evidence="4">
    <location>
        <begin position="1"/>
        <end position="21"/>
    </location>
</feature>
<dbReference type="AlphaFoldDB" id="A0A090I9B6"/>
<dbReference type="KEGG" id="awd:AWOD_II_0248"/>
<gene>
    <name evidence="5" type="ORF">AWOD_II_0248</name>
</gene>
<dbReference type="PANTHER" id="PTHR30061">
    <property type="entry name" value="MALTOSE-BINDING PERIPLASMIC PROTEIN"/>
    <property type="match status" value="1"/>
</dbReference>
<dbReference type="Gene3D" id="3.40.190.10">
    <property type="entry name" value="Periplasmic binding protein-like II"/>
    <property type="match status" value="2"/>
</dbReference>
<protein>
    <submittedName>
        <fullName evidence="5">Transporter, extracellular solute-binding protein</fullName>
    </submittedName>
</protein>
<dbReference type="SUPFAM" id="SSF53850">
    <property type="entry name" value="Periplasmic binding protein-like II"/>
    <property type="match status" value="1"/>
</dbReference>
<keyword evidence="6" id="KW-1185">Reference proteome</keyword>
<dbReference type="GO" id="GO:0015768">
    <property type="term" value="P:maltose transport"/>
    <property type="evidence" value="ECO:0007669"/>
    <property type="project" value="TreeGrafter"/>
</dbReference>
<keyword evidence="2" id="KW-0813">Transport</keyword>
<dbReference type="GO" id="GO:0042956">
    <property type="term" value="P:maltodextrin transmembrane transport"/>
    <property type="evidence" value="ECO:0007669"/>
    <property type="project" value="TreeGrafter"/>
</dbReference>
<dbReference type="GO" id="GO:1901982">
    <property type="term" value="F:maltose binding"/>
    <property type="evidence" value="ECO:0007669"/>
    <property type="project" value="TreeGrafter"/>
</dbReference>
<dbReference type="Proteomes" id="UP000032427">
    <property type="component" value="Chromosome 2"/>
</dbReference>
<name>A0A090I9B6_9GAMM</name>
<dbReference type="InterPro" id="IPR006059">
    <property type="entry name" value="SBP"/>
</dbReference>
<evidence type="ECO:0000256" key="3">
    <source>
        <dbReference type="ARBA" id="ARBA00022729"/>
    </source>
</evidence>
<dbReference type="PANTHER" id="PTHR30061:SF50">
    <property type="entry name" value="MALTOSE_MALTODEXTRIN-BINDING PERIPLASMIC PROTEIN"/>
    <property type="match status" value="1"/>
</dbReference>
<comment type="similarity">
    <text evidence="1">Belongs to the bacterial solute-binding protein 1 family.</text>
</comment>